<evidence type="ECO:0000259" key="2">
    <source>
        <dbReference type="Pfam" id="PF00534"/>
    </source>
</evidence>
<dbReference type="CDD" id="cd03809">
    <property type="entry name" value="GT4_MtfB-like"/>
    <property type="match status" value="1"/>
</dbReference>
<dbReference type="SUPFAM" id="SSF53756">
    <property type="entry name" value="UDP-Glycosyltransferase/glycogen phosphorylase"/>
    <property type="match status" value="1"/>
</dbReference>
<dbReference type="RefSeq" id="WP_087332144.1">
    <property type="nucleotide sequence ID" value="NZ_NFHS01000002.1"/>
</dbReference>
<dbReference type="PANTHER" id="PTHR46401:SF2">
    <property type="entry name" value="GLYCOSYLTRANSFERASE WBBK-RELATED"/>
    <property type="match status" value="1"/>
</dbReference>
<dbReference type="PANTHER" id="PTHR46401">
    <property type="entry name" value="GLYCOSYLTRANSFERASE WBBK-RELATED"/>
    <property type="match status" value="1"/>
</dbReference>
<accession>A0A1Y3V4U8</accession>
<feature type="domain" description="Glycosyltransferase subfamily 4-like N-terminal" evidence="3">
    <location>
        <begin position="18"/>
        <end position="178"/>
    </location>
</feature>
<dbReference type="Pfam" id="PF13439">
    <property type="entry name" value="Glyco_transf_4"/>
    <property type="match status" value="1"/>
</dbReference>
<gene>
    <name evidence="4" type="ORF">B5G17_03940</name>
</gene>
<dbReference type="Proteomes" id="UP000196329">
    <property type="component" value="Unassembled WGS sequence"/>
</dbReference>
<dbReference type="EMBL" id="NFHS01000002">
    <property type="protein sequence ID" value="OUN56093.1"/>
    <property type="molecule type" value="Genomic_DNA"/>
</dbReference>
<dbReference type="Pfam" id="PF00534">
    <property type="entry name" value="Glycos_transf_1"/>
    <property type="match status" value="1"/>
</dbReference>
<comment type="caution">
    <text evidence="4">The sequence shown here is derived from an EMBL/GenBank/DDBJ whole genome shotgun (WGS) entry which is preliminary data.</text>
</comment>
<reference evidence="5" key="1">
    <citation type="submission" date="2017-04" db="EMBL/GenBank/DDBJ databases">
        <title>Function of individual gut microbiota members based on whole genome sequencing of pure cultures obtained from chicken caecum.</title>
        <authorList>
            <person name="Medvecky M."/>
            <person name="Cejkova D."/>
            <person name="Polansky O."/>
            <person name="Karasova D."/>
            <person name="Kubasova T."/>
            <person name="Cizek A."/>
            <person name="Rychlik I."/>
        </authorList>
    </citation>
    <scope>NUCLEOTIDE SEQUENCE [LARGE SCALE GENOMIC DNA]</scope>
    <source>
        <strain evidence="5">An67</strain>
    </source>
</reference>
<evidence type="ECO:0008006" key="6">
    <source>
        <dbReference type="Google" id="ProtNLM"/>
    </source>
</evidence>
<evidence type="ECO:0000313" key="4">
    <source>
        <dbReference type="EMBL" id="OUN56093.1"/>
    </source>
</evidence>
<proteinExistence type="predicted"/>
<organism evidence="4 5">
    <name type="scientific">Bacteroides uniformis</name>
    <dbReference type="NCBI Taxonomy" id="820"/>
    <lineage>
        <taxon>Bacteria</taxon>
        <taxon>Pseudomonadati</taxon>
        <taxon>Bacteroidota</taxon>
        <taxon>Bacteroidia</taxon>
        <taxon>Bacteroidales</taxon>
        <taxon>Bacteroidaceae</taxon>
        <taxon>Bacteroides</taxon>
    </lineage>
</organism>
<evidence type="ECO:0000259" key="3">
    <source>
        <dbReference type="Pfam" id="PF13439"/>
    </source>
</evidence>
<dbReference type="InterPro" id="IPR001296">
    <property type="entry name" value="Glyco_trans_1"/>
</dbReference>
<dbReference type="InterPro" id="IPR028098">
    <property type="entry name" value="Glyco_trans_4-like_N"/>
</dbReference>
<evidence type="ECO:0000256" key="1">
    <source>
        <dbReference type="ARBA" id="ARBA00022679"/>
    </source>
</evidence>
<evidence type="ECO:0000313" key="5">
    <source>
        <dbReference type="Proteomes" id="UP000196329"/>
    </source>
</evidence>
<name>A0A1Y3V4U8_BACUN</name>
<protein>
    <recommendedName>
        <fullName evidence="6">Glycosyltransferase family 1 protein</fullName>
    </recommendedName>
</protein>
<keyword evidence="1" id="KW-0808">Transferase</keyword>
<sequence length="369" mass="42692">MKKILVDLTYIIPNVMAGVTVYIYRLLNGFVQCHYTENIILLCTHSNIHIIEKETGRLFRILVLDDINIPKIPHLHGLLNLHRVNRLVKENRIGIFFSPFINIGGLYTSKAPCIGVFHDTQGFELKHGWMKRFLFKTTLKHILTRQQRIVTISNYVRNDILHKCPYIRAEVSVIYNSIPNTIRYQERTYPSGTPYILNVNTLEPYKNIITLIKAFALIKGDIMHNLIIKAKRLPYWDEQILPLIKQLELEDRIQLIENKYSEDEMHDLYSNASLFVSPSLMEGFGFTPIEAAVHCIPVICTKETALFETTRGLLNYYEPALSAGHLSKKILEVLSSEHEPEHLENIANAYLKAYSPQEQANKFIKLFNQ</sequence>
<feature type="domain" description="Glycosyl transferase family 1" evidence="2">
    <location>
        <begin position="190"/>
        <end position="347"/>
    </location>
</feature>
<dbReference type="Gene3D" id="3.40.50.2000">
    <property type="entry name" value="Glycogen Phosphorylase B"/>
    <property type="match status" value="2"/>
</dbReference>
<dbReference type="GO" id="GO:0009103">
    <property type="term" value="P:lipopolysaccharide biosynthetic process"/>
    <property type="evidence" value="ECO:0007669"/>
    <property type="project" value="TreeGrafter"/>
</dbReference>
<dbReference type="AlphaFoldDB" id="A0A1Y3V4U8"/>
<dbReference type="GO" id="GO:0016757">
    <property type="term" value="F:glycosyltransferase activity"/>
    <property type="evidence" value="ECO:0007669"/>
    <property type="project" value="InterPro"/>
</dbReference>